<evidence type="ECO:0000256" key="1">
    <source>
        <dbReference type="ARBA" id="ARBA00007017"/>
    </source>
</evidence>
<dbReference type="PANTHER" id="PTHR13395">
    <property type="entry name" value="SISTER CHROMATID COHESION PROTEIN DCC1-RELATED"/>
    <property type="match status" value="1"/>
</dbReference>
<evidence type="ECO:0008006" key="5">
    <source>
        <dbReference type="Google" id="ProtNLM"/>
    </source>
</evidence>
<dbReference type="GO" id="GO:0000785">
    <property type="term" value="C:chromatin"/>
    <property type="evidence" value="ECO:0007669"/>
    <property type="project" value="TreeGrafter"/>
</dbReference>
<name>A0A137NVX7_CONC2</name>
<dbReference type="AlphaFoldDB" id="A0A137NVX7"/>
<gene>
    <name evidence="3" type="ORF">CONCODRAFT_80350</name>
</gene>
<dbReference type="InterPro" id="IPR019128">
    <property type="entry name" value="Dcc1"/>
</dbReference>
<dbReference type="GO" id="GO:0006260">
    <property type="term" value="P:DNA replication"/>
    <property type="evidence" value="ECO:0007669"/>
    <property type="project" value="UniProtKB-KW"/>
</dbReference>
<evidence type="ECO:0000313" key="3">
    <source>
        <dbReference type="EMBL" id="KXN66917.1"/>
    </source>
</evidence>
<keyword evidence="2" id="KW-0235">DNA replication</keyword>
<dbReference type="STRING" id="796925.A0A137NVX7"/>
<sequence>MTNNNNENDNSNNNIILKFDPNYTSNTQYKLIQLDSQLLPIFEALSTDYSDNKDLIIKGNNTDEEAILCTPSGTFSMKSVQTSNSTLIVDQISDTGIIRCNMENYLELTKVPPKLNKIKKLLVNSVYKGPNFEEFVDKNYLVTSEELEDSVQASNFQIYEYLKEIRAIEYNGYWRLISHDYLEQILIIILTSISAYNINSNEINIMELVPQLDGYLVDLKFIEHTLICFTRSKSRLLDGITRRLNERSISKFFGIGWKKWNPTEFLLSWNEKCPDWITPELDDISGYYYYDLNPALNTSEEGHINYLDKDDLPQNPKLRIQHLFKLQAKWTLKTLKSYLKDAVIEGELNSFILMNCRTVPNPKLEEKQYLISKLKF</sequence>
<comment type="similarity">
    <text evidence="1">Belongs to the DCC1 family.</text>
</comment>
<keyword evidence="4" id="KW-1185">Reference proteome</keyword>
<accession>A0A137NVX7</accession>
<proteinExistence type="inferred from homology"/>
<dbReference type="Proteomes" id="UP000070444">
    <property type="component" value="Unassembled WGS sequence"/>
</dbReference>
<dbReference type="GO" id="GO:0000775">
    <property type="term" value="C:chromosome, centromeric region"/>
    <property type="evidence" value="ECO:0007669"/>
    <property type="project" value="TreeGrafter"/>
</dbReference>
<dbReference type="OMA" id="DSESWPF"/>
<protein>
    <recommendedName>
        <fullName evidence="5">Sister chromatid cohesion protein DCC1</fullName>
    </recommendedName>
</protein>
<dbReference type="EMBL" id="KQ964676">
    <property type="protein sequence ID" value="KXN66917.1"/>
    <property type="molecule type" value="Genomic_DNA"/>
</dbReference>
<dbReference type="GO" id="GO:0031390">
    <property type="term" value="C:Ctf18 RFC-like complex"/>
    <property type="evidence" value="ECO:0007669"/>
    <property type="project" value="InterPro"/>
</dbReference>
<evidence type="ECO:0000256" key="2">
    <source>
        <dbReference type="ARBA" id="ARBA00022705"/>
    </source>
</evidence>
<evidence type="ECO:0000313" key="4">
    <source>
        <dbReference type="Proteomes" id="UP000070444"/>
    </source>
</evidence>
<dbReference type="OrthoDB" id="276989at2759"/>
<dbReference type="Pfam" id="PF09724">
    <property type="entry name" value="Dcc1"/>
    <property type="match status" value="1"/>
</dbReference>
<dbReference type="PANTHER" id="PTHR13395:SF6">
    <property type="entry name" value="SISTER CHROMATID COHESION PROTEIN DCC1"/>
    <property type="match status" value="1"/>
</dbReference>
<dbReference type="GO" id="GO:0034088">
    <property type="term" value="P:maintenance of mitotic sister chromatid cohesion"/>
    <property type="evidence" value="ECO:0007669"/>
    <property type="project" value="TreeGrafter"/>
</dbReference>
<reference evidence="3 4" key="1">
    <citation type="journal article" date="2015" name="Genome Biol. Evol.">
        <title>Phylogenomic analyses indicate that early fungi evolved digesting cell walls of algal ancestors of land plants.</title>
        <authorList>
            <person name="Chang Y."/>
            <person name="Wang S."/>
            <person name="Sekimoto S."/>
            <person name="Aerts A.L."/>
            <person name="Choi C."/>
            <person name="Clum A."/>
            <person name="LaButti K.M."/>
            <person name="Lindquist E.A."/>
            <person name="Yee Ngan C."/>
            <person name="Ohm R.A."/>
            <person name="Salamov A.A."/>
            <person name="Grigoriev I.V."/>
            <person name="Spatafora J.W."/>
            <person name="Berbee M.L."/>
        </authorList>
    </citation>
    <scope>NUCLEOTIDE SEQUENCE [LARGE SCALE GENOMIC DNA]</scope>
    <source>
        <strain evidence="3 4">NRRL 28638</strain>
    </source>
</reference>
<organism evidence="3 4">
    <name type="scientific">Conidiobolus coronatus (strain ATCC 28846 / CBS 209.66 / NRRL 28638)</name>
    <name type="common">Delacroixia coronata</name>
    <dbReference type="NCBI Taxonomy" id="796925"/>
    <lineage>
        <taxon>Eukaryota</taxon>
        <taxon>Fungi</taxon>
        <taxon>Fungi incertae sedis</taxon>
        <taxon>Zoopagomycota</taxon>
        <taxon>Entomophthoromycotina</taxon>
        <taxon>Entomophthoromycetes</taxon>
        <taxon>Entomophthorales</taxon>
        <taxon>Ancylistaceae</taxon>
        <taxon>Conidiobolus</taxon>
    </lineage>
</organism>